<evidence type="ECO:0000313" key="2">
    <source>
        <dbReference type="Proteomes" id="UP001454036"/>
    </source>
</evidence>
<protein>
    <recommendedName>
        <fullName evidence="3">CCHC-type domain-containing protein</fullName>
    </recommendedName>
</protein>
<dbReference type="Proteomes" id="UP001454036">
    <property type="component" value="Unassembled WGS sequence"/>
</dbReference>
<accession>A0AAV3NZL3</accession>
<dbReference type="AlphaFoldDB" id="A0AAV3NZL3"/>
<proteinExistence type="predicted"/>
<evidence type="ECO:0000313" key="1">
    <source>
        <dbReference type="EMBL" id="GAA0144428.1"/>
    </source>
</evidence>
<reference evidence="1 2" key="1">
    <citation type="submission" date="2024-01" db="EMBL/GenBank/DDBJ databases">
        <title>The complete chloroplast genome sequence of Lithospermum erythrorhizon: insights into the phylogenetic relationship among Boraginaceae species and the maternal lineages of purple gromwells.</title>
        <authorList>
            <person name="Okada T."/>
            <person name="Watanabe K."/>
        </authorList>
    </citation>
    <scope>NUCLEOTIDE SEQUENCE [LARGE SCALE GENOMIC DNA]</scope>
</reference>
<dbReference type="PANTHER" id="PTHR34222:SF99">
    <property type="entry name" value="PROTEIN, PUTATIVE-RELATED"/>
    <property type="match status" value="1"/>
</dbReference>
<name>A0AAV3NZL3_LITER</name>
<organism evidence="1 2">
    <name type="scientific">Lithospermum erythrorhizon</name>
    <name type="common">Purple gromwell</name>
    <name type="synonym">Lithospermum officinale var. erythrorhizon</name>
    <dbReference type="NCBI Taxonomy" id="34254"/>
    <lineage>
        <taxon>Eukaryota</taxon>
        <taxon>Viridiplantae</taxon>
        <taxon>Streptophyta</taxon>
        <taxon>Embryophyta</taxon>
        <taxon>Tracheophyta</taxon>
        <taxon>Spermatophyta</taxon>
        <taxon>Magnoliopsida</taxon>
        <taxon>eudicotyledons</taxon>
        <taxon>Gunneridae</taxon>
        <taxon>Pentapetalae</taxon>
        <taxon>asterids</taxon>
        <taxon>lamiids</taxon>
        <taxon>Boraginales</taxon>
        <taxon>Boraginaceae</taxon>
        <taxon>Boraginoideae</taxon>
        <taxon>Lithospermeae</taxon>
        <taxon>Lithospermum</taxon>
    </lineage>
</organism>
<keyword evidence="2" id="KW-1185">Reference proteome</keyword>
<evidence type="ECO:0008006" key="3">
    <source>
        <dbReference type="Google" id="ProtNLM"/>
    </source>
</evidence>
<comment type="caution">
    <text evidence="1">The sequence shown here is derived from an EMBL/GenBank/DDBJ whole genome shotgun (WGS) entry which is preliminary data.</text>
</comment>
<dbReference type="PANTHER" id="PTHR34222">
    <property type="entry name" value="GAG_PRE-INTEGRS DOMAIN-CONTAINING PROTEIN"/>
    <property type="match status" value="1"/>
</dbReference>
<dbReference type="EMBL" id="BAABME010016091">
    <property type="protein sequence ID" value="GAA0144428.1"/>
    <property type="molecule type" value="Genomic_DNA"/>
</dbReference>
<sequence>MMIALEARAKLSFVNGENPEPEVDHYTYRQWRKVNSTIILWILNALTPEIGRGYVFADNACDLWREIKESFGKIYYNKLKRLWDEFRCIKPNLVRMGDDEEKVMQFLMGLNDEYEAIRDQILLMEPLPSISKAYSIITNVESQRTVHNSINECVENTVFQTGVYSGGKVQSRGQRFDKPDKSHLKCDHCGKRGHLKAGCFKLRGYPDWWPGAKDMNLKSKGKFVANQVSMEEDQGAHVINNVMMTEDFGEDNVGNQ</sequence>
<gene>
    <name evidence="1" type="ORF">LIER_35932</name>
</gene>